<reference evidence="2 3" key="1">
    <citation type="submission" date="2015-10" db="EMBL/GenBank/DDBJ databases">
        <title>Draft Genome of Actinomyces odontolyticus subsp. actinosynbacter strain XH001.</title>
        <authorList>
            <person name="Mclean J.S."/>
            <person name="He X."/>
        </authorList>
    </citation>
    <scope>NUCLEOTIDE SEQUENCE [LARGE SCALE GENOMIC DNA]</scope>
    <source>
        <strain evidence="2 3">XH001</strain>
    </source>
</reference>
<dbReference type="EMBL" id="LLVT01000003">
    <property type="protein sequence ID" value="KSW10562.1"/>
    <property type="molecule type" value="Genomic_DNA"/>
</dbReference>
<gene>
    <name evidence="2" type="ORF">APY09_08665</name>
</gene>
<keyword evidence="1" id="KW-0732">Signal</keyword>
<dbReference type="SUPFAM" id="SSF82171">
    <property type="entry name" value="DPP6 N-terminal domain-like"/>
    <property type="match status" value="1"/>
</dbReference>
<dbReference type="AlphaFoldDB" id="A0A0V8RRI5"/>
<evidence type="ECO:0000313" key="2">
    <source>
        <dbReference type="EMBL" id="KSW10562.1"/>
    </source>
</evidence>
<dbReference type="RefSeq" id="WP_060567427.1">
    <property type="nucleotide sequence ID" value="NZ_CP040006.1"/>
</dbReference>
<name>A0A0V8RRI5_9ACTO</name>
<protein>
    <recommendedName>
        <fullName evidence="4">Lipoprotein</fullName>
    </recommendedName>
</protein>
<accession>A0A0V8RRI5</accession>
<proteinExistence type="predicted"/>
<dbReference type="PROSITE" id="PS51257">
    <property type="entry name" value="PROKAR_LIPOPROTEIN"/>
    <property type="match status" value="1"/>
</dbReference>
<evidence type="ECO:0000313" key="3">
    <source>
        <dbReference type="Proteomes" id="UP000054686"/>
    </source>
</evidence>
<comment type="caution">
    <text evidence="2">The sequence shown here is derived from an EMBL/GenBank/DDBJ whole genome shotgun (WGS) entry which is preliminary data.</text>
</comment>
<evidence type="ECO:0008006" key="4">
    <source>
        <dbReference type="Google" id="ProtNLM"/>
    </source>
</evidence>
<organism evidence="2 3">
    <name type="scientific">Schaalia odontolytica</name>
    <dbReference type="NCBI Taxonomy" id="1660"/>
    <lineage>
        <taxon>Bacteria</taxon>
        <taxon>Bacillati</taxon>
        <taxon>Actinomycetota</taxon>
        <taxon>Actinomycetes</taxon>
        <taxon>Actinomycetales</taxon>
        <taxon>Actinomycetaceae</taxon>
        <taxon>Schaalia</taxon>
    </lineage>
</organism>
<sequence length="347" mass="36591">MSIKPLPTILFATATALALTACGSASTPSSPTASAEASSAAAADPSTAPLRGIVIASTEYNSDNTTDTITAYDPATGEVTATRTFTVPSEYTTYTGGACVREHCYSPDFERVLAIDTSGGNERVAVASSDGSFTLLNDLIPVPQGSRSYSNSYAKFGPDGSIYVAHEDKPDDGDFVGTLYRFASETEAPEAVPTTFTVSNTQDFQILPDSTPIAIGYYAWAANKDGVGCYGALAVTPDGTCLTVDKDAVYSKKGKPLSQTTESDKSLRIEEWTKVNLPNLDGTHEIVKTLRVSPDGTRMALLAPFKKLEDDISFQLYSAPVGGGEATQLTKATDIAGSKHIILAWSE</sequence>
<dbReference type="Proteomes" id="UP000054686">
    <property type="component" value="Unassembled WGS sequence"/>
</dbReference>
<dbReference type="OrthoDB" id="3268283at2"/>
<feature type="signal peptide" evidence="1">
    <location>
        <begin position="1"/>
        <end position="20"/>
    </location>
</feature>
<evidence type="ECO:0000256" key="1">
    <source>
        <dbReference type="SAM" id="SignalP"/>
    </source>
</evidence>
<feature type="chain" id="PRO_5039559394" description="Lipoprotein" evidence="1">
    <location>
        <begin position="21"/>
        <end position="347"/>
    </location>
</feature>